<dbReference type="InterPro" id="IPR022907">
    <property type="entry name" value="VapC_family"/>
</dbReference>
<evidence type="ECO:0000313" key="10">
    <source>
        <dbReference type="EMBL" id="MQM27810.1"/>
    </source>
</evidence>
<dbReference type="CDD" id="cd18755">
    <property type="entry name" value="PIN_MtVapC3_VapC21-like"/>
    <property type="match status" value="1"/>
</dbReference>
<dbReference type="GO" id="GO:0016787">
    <property type="term" value="F:hydrolase activity"/>
    <property type="evidence" value="ECO:0007669"/>
    <property type="project" value="UniProtKB-KW"/>
</dbReference>
<comment type="function">
    <text evidence="8">Toxic component of a toxin-antitoxin (TA) system. An RNase.</text>
</comment>
<evidence type="ECO:0000256" key="7">
    <source>
        <dbReference type="ARBA" id="ARBA00038093"/>
    </source>
</evidence>
<reference evidence="10 11" key="1">
    <citation type="submission" date="2019-10" db="EMBL/GenBank/DDBJ databases">
        <title>Glycomyces albidus sp. nov., a novel actinomycete isolated from rhizosphere soil of wheat (Triticum aestivum L.).</title>
        <authorList>
            <person name="Qian L."/>
        </authorList>
    </citation>
    <scope>NUCLEOTIDE SEQUENCE [LARGE SCALE GENOMIC DNA]</scope>
    <source>
        <strain evidence="10 11">NEAU-7082</strain>
    </source>
</reference>
<keyword evidence="4 8" id="KW-0479">Metal-binding</keyword>
<sequence length="140" mass="15904">MAAVAKFIVDTSIMARQQKPRISERIRTFSDRGVLGICSMVMMEMLTSARNQREAEIWLTLAREFECLPMPDEIWDRAIAVQSKLVQQSLHRAVKLPDLLIAATAERHGVTVLHYDRDYDRIAEVTGQPVEWVVPPGEAD</sequence>
<evidence type="ECO:0000256" key="2">
    <source>
        <dbReference type="ARBA" id="ARBA00022649"/>
    </source>
</evidence>
<dbReference type="InterPro" id="IPR002716">
    <property type="entry name" value="PIN_dom"/>
</dbReference>
<dbReference type="AlphaFoldDB" id="A0A6L5GDQ0"/>
<organism evidence="10 11">
    <name type="scientific">Glycomyces albidus</name>
    <dbReference type="NCBI Taxonomy" id="2656774"/>
    <lineage>
        <taxon>Bacteria</taxon>
        <taxon>Bacillati</taxon>
        <taxon>Actinomycetota</taxon>
        <taxon>Actinomycetes</taxon>
        <taxon>Glycomycetales</taxon>
        <taxon>Glycomycetaceae</taxon>
        <taxon>Glycomyces</taxon>
    </lineage>
</organism>
<keyword evidence="5 8" id="KW-0378">Hydrolase</keyword>
<evidence type="ECO:0000256" key="5">
    <source>
        <dbReference type="ARBA" id="ARBA00022801"/>
    </source>
</evidence>
<comment type="cofactor">
    <cofactor evidence="1 8">
        <name>Mg(2+)</name>
        <dbReference type="ChEBI" id="CHEBI:18420"/>
    </cofactor>
</comment>
<dbReference type="GO" id="GO:0004540">
    <property type="term" value="F:RNA nuclease activity"/>
    <property type="evidence" value="ECO:0007669"/>
    <property type="project" value="InterPro"/>
</dbReference>
<feature type="binding site" evidence="8">
    <location>
        <position position="98"/>
    </location>
    <ligand>
        <name>Mg(2+)</name>
        <dbReference type="ChEBI" id="CHEBI:18420"/>
    </ligand>
</feature>
<keyword evidence="8" id="KW-0800">Toxin</keyword>
<dbReference type="EMBL" id="WIAO01000029">
    <property type="protein sequence ID" value="MQM27810.1"/>
    <property type="molecule type" value="Genomic_DNA"/>
</dbReference>
<evidence type="ECO:0000313" key="11">
    <source>
        <dbReference type="Proteomes" id="UP000477750"/>
    </source>
</evidence>
<dbReference type="HAMAP" id="MF_00265">
    <property type="entry name" value="VapC_Nob1"/>
    <property type="match status" value="1"/>
</dbReference>
<comment type="similarity">
    <text evidence="7 8">Belongs to the PINc/VapC protein family.</text>
</comment>
<comment type="caution">
    <text evidence="10">The sequence shown here is derived from an EMBL/GenBank/DDBJ whole genome shotgun (WGS) entry which is preliminary data.</text>
</comment>
<evidence type="ECO:0000256" key="3">
    <source>
        <dbReference type="ARBA" id="ARBA00022722"/>
    </source>
</evidence>
<keyword evidence="6 8" id="KW-0460">Magnesium</keyword>
<gene>
    <name evidence="8" type="primary">vapC</name>
    <name evidence="10" type="ORF">GFD30_19880</name>
</gene>
<feature type="domain" description="PIN" evidence="9">
    <location>
        <begin position="8"/>
        <end position="124"/>
    </location>
</feature>
<protein>
    <recommendedName>
        <fullName evidence="8">Ribonuclease VapC</fullName>
        <shortName evidence="8">RNase VapC</shortName>
        <ecNumber evidence="8">3.1.-.-</ecNumber>
    </recommendedName>
    <alternativeName>
        <fullName evidence="8">Toxin VapC</fullName>
    </alternativeName>
</protein>
<feature type="binding site" evidence="8">
    <location>
        <position position="10"/>
    </location>
    <ligand>
        <name>Mg(2+)</name>
        <dbReference type="ChEBI" id="CHEBI:18420"/>
    </ligand>
</feature>
<dbReference type="InterPro" id="IPR050556">
    <property type="entry name" value="Type_II_TA_system_RNase"/>
</dbReference>
<name>A0A6L5GDQ0_9ACTN</name>
<dbReference type="EC" id="3.1.-.-" evidence="8"/>
<accession>A0A6L5GDQ0</accession>
<dbReference type="PANTHER" id="PTHR33653:SF1">
    <property type="entry name" value="RIBONUCLEASE VAPC2"/>
    <property type="match status" value="1"/>
</dbReference>
<evidence type="ECO:0000259" key="9">
    <source>
        <dbReference type="Pfam" id="PF01850"/>
    </source>
</evidence>
<dbReference type="RefSeq" id="WP_153026932.1">
    <property type="nucleotide sequence ID" value="NZ_WIAO01000029.1"/>
</dbReference>
<proteinExistence type="inferred from homology"/>
<dbReference type="Pfam" id="PF01850">
    <property type="entry name" value="PIN"/>
    <property type="match status" value="1"/>
</dbReference>
<keyword evidence="2 8" id="KW-1277">Toxin-antitoxin system</keyword>
<keyword evidence="3 8" id="KW-0540">Nuclease</keyword>
<dbReference type="PANTHER" id="PTHR33653">
    <property type="entry name" value="RIBONUCLEASE VAPC2"/>
    <property type="match status" value="1"/>
</dbReference>
<evidence type="ECO:0000256" key="6">
    <source>
        <dbReference type="ARBA" id="ARBA00022842"/>
    </source>
</evidence>
<evidence type="ECO:0000256" key="4">
    <source>
        <dbReference type="ARBA" id="ARBA00022723"/>
    </source>
</evidence>
<dbReference type="Proteomes" id="UP000477750">
    <property type="component" value="Unassembled WGS sequence"/>
</dbReference>
<evidence type="ECO:0000256" key="1">
    <source>
        <dbReference type="ARBA" id="ARBA00001946"/>
    </source>
</evidence>
<dbReference type="GO" id="GO:0000287">
    <property type="term" value="F:magnesium ion binding"/>
    <property type="evidence" value="ECO:0007669"/>
    <property type="project" value="UniProtKB-UniRule"/>
</dbReference>
<dbReference type="GO" id="GO:0090729">
    <property type="term" value="F:toxin activity"/>
    <property type="evidence" value="ECO:0007669"/>
    <property type="project" value="UniProtKB-KW"/>
</dbReference>
<dbReference type="SUPFAM" id="SSF88723">
    <property type="entry name" value="PIN domain-like"/>
    <property type="match status" value="1"/>
</dbReference>
<evidence type="ECO:0000256" key="8">
    <source>
        <dbReference type="HAMAP-Rule" id="MF_00265"/>
    </source>
</evidence>
<dbReference type="InterPro" id="IPR029060">
    <property type="entry name" value="PIN-like_dom_sf"/>
</dbReference>
<keyword evidence="11" id="KW-1185">Reference proteome</keyword>
<dbReference type="Gene3D" id="3.40.50.1010">
    <property type="entry name" value="5'-nuclease"/>
    <property type="match status" value="1"/>
</dbReference>